<evidence type="ECO:0000313" key="6">
    <source>
        <dbReference type="EMBL" id="OGL88895.1"/>
    </source>
</evidence>
<dbReference type="Pfam" id="PF02780">
    <property type="entry name" value="Transketolase_C"/>
    <property type="match status" value="1"/>
</dbReference>
<dbReference type="Gene3D" id="3.40.50.920">
    <property type="match status" value="1"/>
</dbReference>
<sequence length="371" mass="39693">MSLNKTLNPNLFKNTEMVPTRNGYGEGLVEAGTKNKNVVVLCCDLVESTRSLEFAKAFPERFIEMGVAEQNMAGVAAGMAGYGKVPFMASYAVFSPGRNFDQVRVSIAYGDQNVKIAAAHAGISVGPDGATHQALEDMAMIRALPNILLLSPCDSIETKKATLAAAAYRGPVYLRFAREKTPVITTEKSLFEIGKAQVLRTGADVTMVATGPLVYEALLAAECLAGNKDALNTLFARYPKIGARVKTSKLHGYSMARAKTTIAWTPAKITALLKQRGPVDAEVINCATIKPLDVETLVRSAKKTGLVITVEEHQIHGGLRGAVAEALSLLHPTRIIPVGMPDSFGESGEPMELLEKYGMTAPWIINALASS</sequence>
<evidence type="ECO:0000256" key="4">
    <source>
        <dbReference type="ARBA" id="ARBA00023052"/>
    </source>
</evidence>
<dbReference type="Pfam" id="PF02779">
    <property type="entry name" value="Transket_pyr"/>
    <property type="match status" value="1"/>
</dbReference>
<dbReference type="InterPro" id="IPR051157">
    <property type="entry name" value="PDH/Transketolase"/>
</dbReference>
<dbReference type="CDD" id="cd07033">
    <property type="entry name" value="TPP_PYR_DXS_TK_like"/>
    <property type="match status" value="1"/>
</dbReference>
<dbReference type="FunFam" id="3.40.50.970:FF:000129">
    <property type="entry name" value="Transketolase"/>
    <property type="match status" value="1"/>
</dbReference>
<dbReference type="GO" id="GO:0016740">
    <property type="term" value="F:transferase activity"/>
    <property type="evidence" value="ECO:0007669"/>
    <property type="project" value="UniProtKB-KW"/>
</dbReference>
<comment type="caution">
    <text evidence="6">The sequence shown here is derived from an EMBL/GenBank/DDBJ whole genome shotgun (WGS) entry which is preliminary data.</text>
</comment>
<dbReference type="AlphaFoldDB" id="A0A1F7VEK2"/>
<dbReference type="PROSITE" id="PS00802">
    <property type="entry name" value="TRANSKETOLASE_2"/>
    <property type="match status" value="1"/>
</dbReference>
<name>A0A1F7VEK2_9BACT</name>
<dbReference type="InterPro" id="IPR009014">
    <property type="entry name" value="Transketo_C/PFOR_II"/>
</dbReference>
<feature type="domain" description="Transketolase-like pyrimidine-binding" evidence="5">
    <location>
        <begin position="18"/>
        <end position="183"/>
    </location>
</feature>
<keyword evidence="3" id="KW-0808">Transferase</keyword>
<dbReference type="InterPro" id="IPR029061">
    <property type="entry name" value="THDP-binding"/>
</dbReference>
<reference evidence="6 7" key="1">
    <citation type="journal article" date="2016" name="Nat. Commun.">
        <title>Thousands of microbial genomes shed light on interconnected biogeochemical processes in an aquifer system.</title>
        <authorList>
            <person name="Anantharaman K."/>
            <person name="Brown C.T."/>
            <person name="Hug L.A."/>
            <person name="Sharon I."/>
            <person name="Castelle C.J."/>
            <person name="Probst A.J."/>
            <person name="Thomas B.C."/>
            <person name="Singh A."/>
            <person name="Wilkins M.J."/>
            <person name="Karaoz U."/>
            <person name="Brodie E.L."/>
            <person name="Williams K.H."/>
            <person name="Hubbard S.S."/>
            <person name="Banfield J.F."/>
        </authorList>
    </citation>
    <scope>NUCLEOTIDE SEQUENCE [LARGE SCALE GENOMIC DNA]</scope>
</reference>
<dbReference type="EMBL" id="MGES01000022">
    <property type="protein sequence ID" value="OGL88895.1"/>
    <property type="molecule type" value="Genomic_DNA"/>
</dbReference>
<accession>A0A1F7VEK2</accession>
<dbReference type="Proteomes" id="UP000176678">
    <property type="component" value="Unassembled WGS sequence"/>
</dbReference>
<dbReference type="STRING" id="1802410.A3H75_02045"/>
<dbReference type="SUPFAM" id="SSF52518">
    <property type="entry name" value="Thiamin diphosphate-binding fold (THDP-binding)"/>
    <property type="match status" value="1"/>
</dbReference>
<keyword evidence="4" id="KW-0786">Thiamine pyrophosphate</keyword>
<evidence type="ECO:0000256" key="2">
    <source>
        <dbReference type="ARBA" id="ARBA00007131"/>
    </source>
</evidence>
<dbReference type="InterPro" id="IPR020826">
    <property type="entry name" value="Transketolase_BS"/>
</dbReference>
<comment type="similarity">
    <text evidence="2">Belongs to the transketolase family.</text>
</comment>
<evidence type="ECO:0000259" key="5">
    <source>
        <dbReference type="SMART" id="SM00861"/>
    </source>
</evidence>
<evidence type="ECO:0000256" key="1">
    <source>
        <dbReference type="ARBA" id="ARBA00001964"/>
    </source>
</evidence>
<dbReference type="SUPFAM" id="SSF52922">
    <property type="entry name" value="TK C-terminal domain-like"/>
    <property type="match status" value="2"/>
</dbReference>
<dbReference type="InterPro" id="IPR005475">
    <property type="entry name" value="Transketolase-like_Pyr-bd"/>
</dbReference>
<evidence type="ECO:0000256" key="3">
    <source>
        <dbReference type="ARBA" id="ARBA00022679"/>
    </source>
</evidence>
<dbReference type="PANTHER" id="PTHR43825:SF1">
    <property type="entry name" value="TRANSKETOLASE-LIKE PYRIMIDINE-BINDING DOMAIN-CONTAINING PROTEIN"/>
    <property type="match status" value="1"/>
</dbReference>
<dbReference type="SMART" id="SM00861">
    <property type="entry name" value="Transket_pyr"/>
    <property type="match status" value="1"/>
</dbReference>
<dbReference type="Gene3D" id="3.40.50.970">
    <property type="match status" value="1"/>
</dbReference>
<dbReference type="InterPro" id="IPR033248">
    <property type="entry name" value="Transketolase_C"/>
</dbReference>
<protein>
    <recommendedName>
        <fullName evidence="5">Transketolase-like pyrimidine-binding domain-containing protein</fullName>
    </recommendedName>
</protein>
<evidence type="ECO:0000313" key="7">
    <source>
        <dbReference type="Proteomes" id="UP000176678"/>
    </source>
</evidence>
<gene>
    <name evidence="6" type="ORF">A3H75_02045</name>
</gene>
<proteinExistence type="inferred from homology"/>
<organism evidence="6 7">
    <name type="scientific">Candidatus Uhrbacteria bacterium RIFCSPLOWO2_02_FULL_51_9</name>
    <dbReference type="NCBI Taxonomy" id="1802410"/>
    <lineage>
        <taxon>Bacteria</taxon>
        <taxon>Candidatus Uhriibacteriota</taxon>
    </lineage>
</organism>
<dbReference type="PANTHER" id="PTHR43825">
    <property type="entry name" value="PYRUVATE DEHYDROGENASE E1 COMPONENT"/>
    <property type="match status" value="1"/>
</dbReference>
<comment type="cofactor">
    <cofactor evidence="1">
        <name>thiamine diphosphate</name>
        <dbReference type="ChEBI" id="CHEBI:58937"/>
    </cofactor>
</comment>